<feature type="binding site" evidence="4">
    <location>
        <begin position="13"/>
        <end position="20"/>
    </location>
    <ligand>
        <name>substrate</name>
    </ligand>
</feature>
<dbReference type="Gene3D" id="3.40.50.1240">
    <property type="entry name" value="Phosphoglycerate mutase-like"/>
    <property type="match status" value="1"/>
</dbReference>
<dbReference type="InterPro" id="IPR029033">
    <property type="entry name" value="His_PPase_superfam"/>
</dbReference>
<dbReference type="InterPro" id="IPR013078">
    <property type="entry name" value="His_Pase_superF_clade-1"/>
</dbReference>
<dbReference type="PANTHER" id="PTHR48100:SF1">
    <property type="entry name" value="HISTIDINE PHOSPHATASE FAMILY PROTEIN-RELATED"/>
    <property type="match status" value="1"/>
</dbReference>
<dbReference type="OrthoDB" id="9783269at2"/>
<dbReference type="Pfam" id="PF00300">
    <property type="entry name" value="His_Phos_1"/>
    <property type="match status" value="1"/>
</dbReference>
<sequence>MLEDQATLLLLIRHGETEWNRSARIQGHTDIALNARGQAQAEAVAEALGDTEIHAVYASDLLRARGTAMPIADRRGLALRTDAGLRERAFGSFEGRTFAQLQEIYPQECERWRRRDPGFAAPGGESLETFYRRVTSTVLRIAAAHPGQTLVIVTHGGALDCLHRCATGQSLDAPRTWELRNAAINRVLVAEDRMSLVGWNDGGHLDSGLDETGA</sequence>
<dbReference type="EMBL" id="FLMQ01000055">
    <property type="protein sequence ID" value="SBP87388.1"/>
    <property type="molecule type" value="Genomic_DNA"/>
</dbReference>
<evidence type="ECO:0000256" key="2">
    <source>
        <dbReference type="ARBA" id="ARBA00023235"/>
    </source>
</evidence>
<dbReference type="GO" id="GO:0005737">
    <property type="term" value="C:cytoplasm"/>
    <property type="evidence" value="ECO:0007669"/>
    <property type="project" value="TreeGrafter"/>
</dbReference>
<keyword evidence="2" id="KW-0413">Isomerase</keyword>
<dbReference type="InterPro" id="IPR001345">
    <property type="entry name" value="PG/BPGM_mutase_AS"/>
</dbReference>
<feature type="active site" description="Tele-phosphohistidine intermediate" evidence="3">
    <location>
        <position position="14"/>
    </location>
</feature>
<keyword evidence="6" id="KW-1185">Reference proteome</keyword>
<reference evidence="5 6" key="1">
    <citation type="submission" date="2016-06" db="EMBL/GenBank/DDBJ databases">
        <authorList>
            <person name="Kjaerup R.B."/>
            <person name="Dalgaard T.S."/>
            <person name="Juul-Madsen H.R."/>
        </authorList>
    </citation>
    <scope>NUCLEOTIDE SEQUENCE [LARGE SCALE GENOMIC DNA]</scope>
    <source>
        <strain evidence="5 6">DSM 16361</strain>
    </source>
</reference>
<dbReference type="CDD" id="cd07067">
    <property type="entry name" value="HP_PGM_like"/>
    <property type="match status" value="1"/>
</dbReference>
<dbReference type="RefSeq" id="WP_094159713.1">
    <property type="nucleotide sequence ID" value="NZ_LT592170.1"/>
</dbReference>
<dbReference type="SMART" id="SM00855">
    <property type="entry name" value="PGAM"/>
    <property type="match status" value="1"/>
</dbReference>
<gene>
    <name evidence="5" type="ORF">THIARS_60101</name>
</gene>
<keyword evidence="1" id="KW-0324">Glycolysis</keyword>
<feature type="active site" description="Proton donor/acceptor" evidence="3">
    <location>
        <position position="87"/>
    </location>
</feature>
<organism evidence="5 6">
    <name type="scientific">Thiomonas delicata</name>
    <name type="common">Thiomonas cuprina</name>
    <dbReference type="NCBI Taxonomy" id="364030"/>
    <lineage>
        <taxon>Bacteria</taxon>
        <taxon>Pseudomonadati</taxon>
        <taxon>Pseudomonadota</taxon>
        <taxon>Betaproteobacteria</taxon>
        <taxon>Burkholderiales</taxon>
        <taxon>Thiomonas</taxon>
    </lineage>
</organism>
<evidence type="ECO:0000256" key="3">
    <source>
        <dbReference type="PIRSR" id="PIRSR613078-1"/>
    </source>
</evidence>
<evidence type="ECO:0000256" key="1">
    <source>
        <dbReference type="ARBA" id="ARBA00023152"/>
    </source>
</evidence>
<dbReference type="AlphaFoldDB" id="A0A238D279"/>
<dbReference type="PROSITE" id="PS00175">
    <property type="entry name" value="PG_MUTASE"/>
    <property type="match status" value="1"/>
</dbReference>
<proteinExistence type="predicted"/>
<dbReference type="Proteomes" id="UP000214566">
    <property type="component" value="Unassembled WGS sequence"/>
</dbReference>
<evidence type="ECO:0000256" key="4">
    <source>
        <dbReference type="PIRSR" id="PIRSR613078-2"/>
    </source>
</evidence>
<dbReference type="InterPro" id="IPR050275">
    <property type="entry name" value="PGM_Phosphatase"/>
</dbReference>
<dbReference type="PANTHER" id="PTHR48100">
    <property type="entry name" value="BROAD-SPECIFICITY PHOSPHATASE YOR283W-RELATED"/>
    <property type="match status" value="1"/>
</dbReference>
<evidence type="ECO:0000313" key="5">
    <source>
        <dbReference type="EMBL" id="SBP87388.1"/>
    </source>
</evidence>
<accession>A0A238D279</accession>
<dbReference type="SUPFAM" id="SSF53254">
    <property type="entry name" value="Phosphoglycerate mutase-like"/>
    <property type="match status" value="1"/>
</dbReference>
<name>A0A238D279_THIDL</name>
<evidence type="ECO:0000313" key="6">
    <source>
        <dbReference type="Proteomes" id="UP000214566"/>
    </source>
</evidence>
<feature type="binding site" evidence="4">
    <location>
        <begin position="113"/>
        <end position="114"/>
    </location>
    <ligand>
        <name>substrate</name>
    </ligand>
</feature>
<protein>
    <submittedName>
        <fullName evidence="5">Putative Phosphoglycerate mutase (PGAM)</fullName>
    </submittedName>
</protein>
<dbReference type="GO" id="GO:0016791">
    <property type="term" value="F:phosphatase activity"/>
    <property type="evidence" value="ECO:0007669"/>
    <property type="project" value="TreeGrafter"/>
</dbReference>
<feature type="binding site" evidence="4">
    <location>
        <position position="63"/>
    </location>
    <ligand>
        <name>substrate</name>
    </ligand>
</feature>